<dbReference type="PROSITE" id="PS51318">
    <property type="entry name" value="TAT"/>
    <property type="match status" value="1"/>
</dbReference>
<feature type="domain" description="Microcystin LR degradation protein MlrC C-terminal" evidence="2">
    <location>
        <begin position="322"/>
        <end position="502"/>
    </location>
</feature>
<keyword evidence="1" id="KW-0378">Hydrolase</keyword>
<evidence type="ECO:0000256" key="1">
    <source>
        <dbReference type="PIRNR" id="PIRNR012702"/>
    </source>
</evidence>
<dbReference type="InterPro" id="IPR009197">
    <property type="entry name" value="MlrC"/>
</dbReference>
<gene>
    <name evidence="4" type="ORF">ACFOMD_13045</name>
</gene>
<dbReference type="InterPro" id="IPR006311">
    <property type="entry name" value="TAT_signal"/>
</dbReference>
<sequence length="515" mass="53726">MRMTRREILLSGAALATIAAAPKRPRLAVAMLSHEGNSFAPVTIGFDEFRSSVWAKGDEAQRFTGSATELGGVLAFAAANPGWQVDFLRLAQATPSGPVRADVYDAIVAEVVADLKADGSYDAVLLILHGALLVEGRDLADLAFVQAVRDAVGPGVALGASFDLHANIDPRLVALLDGGSGYKTHPHVDQAEAAQRALTMLKGKVEGRLNPAGALVKAKAILPSINMRTADGPMAELETVAAAMIGGKVLDAVPFGGFSYGDSVAAGASALVFTDGDRTLAQATATRLAGEIDARTDRFFMALPKPAEAIRKALAGPKPVAIVDAGDNPLSGGVADTPELLRALIAAKLTVPTLFAFFWDPTVVEAARAVGIGGMVEGTLGGRLTPDFGAPVPFRAKVLKLTEGKFDAQPPFIIGTKLDFGRTALLRIERTQIDVIVTSICASPHDPGLLTLHGLKIGDHALLAIKAKNHFRAAYGPHLAAIIDTDAPGPAALDIASFPFRKAPKTLIPLNRRPG</sequence>
<dbReference type="Pfam" id="PF07364">
    <property type="entry name" value="DUF1485"/>
    <property type="match status" value="1"/>
</dbReference>
<dbReference type="EMBL" id="JBHRXV010000011">
    <property type="protein sequence ID" value="MFC3713504.1"/>
    <property type="molecule type" value="Genomic_DNA"/>
</dbReference>
<organism evidence="4 5">
    <name type="scientific">Sphingoaurantiacus capsulatus</name>
    <dbReference type="NCBI Taxonomy" id="1771310"/>
    <lineage>
        <taxon>Bacteria</taxon>
        <taxon>Pseudomonadati</taxon>
        <taxon>Pseudomonadota</taxon>
        <taxon>Alphaproteobacteria</taxon>
        <taxon>Sphingomonadales</taxon>
        <taxon>Sphingosinicellaceae</taxon>
        <taxon>Sphingoaurantiacus</taxon>
    </lineage>
</organism>
<evidence type="ECO:0000259" key="2">
    <source>
        <dbReference type="Pfam" id="PF07171"/>
    </source>
</evidence>
<comment type="cofactor">
    <cofactor evidence="1">
        <name>Zn(2+)</name>
        <dbReference type="ChEBI" id="CHEBI:29105"/>
    </cofactor>
    <text evidence="1">Binds 1 zinc ion per subunit.</text>
</comment>
<comment type="similarity">
    <text evidence="1">Belongs to the peptidase M81 family.</text>
</comment>
<dbReference type="InterPro" id="IPR010799">
    <property type="entry name" value="MlrC_C"/>
</dbReference>
<accession>A0ABV7XFN5</accession>
<evidence type="ECO:0000313" key="5">
    <source>
        <dbReference type="Proteomes" id="UP001595615"/>
    </source>
</evidence>
<keyword evidence="5" id="KW-1185">Reference proteome</keyword>
<dbReference type="Proteomes" id="UP001595615">
    <property type="component" value="Unassembled WGS sequence"/>
</dbReference>
<evidence type="ECO:0000313" key="4">
    <source>
        <dbReference type="EMBL" id="MFC3713504.1"/>
    </source>
</evidence>
<dbReference type="PIRSF" id="PIRSF012702">
    <property type="entry name" value="UCP012702"/>
    <property type="match status" value="1"/>
</dbReference>
<name>A0ABV7XFN5_9SPHN</name>
<reference evidence="5" key="1">
    <citation type="journal article" date="2019" name="Int. J. Syst. Evol. Microbiol.">
        <title>The Global Catalogue of Microorganisms (GCM) 10K type strain sequencing project: providing services to taxonomists for standard genome sequencing and annotation.</title>
        <authorList>
            <consortium name="The Broad Institute Genomics Platform"/>
            <consortium name="The Broad Institute Genome Sequencing Center for Infectious Disease"/>
            <person name="Wu L."/>
            <person name="Ma J."/>
        </authorList>
    </citation>
    <scope>NUCLEOTIDE SEQUENCE [LARGE SCALE GENOMIC DNA]</scope>
    <source>
        <strain evidence="5">KCTC 42644</strain>
    </source>
</reference>
<dbReference type="RefSeq" id="WP_380862060.1">
    <property type="nucleotide sequence ID" value="NZ_JBHRXV010000011.1"/>
</dbReference>
<dbReference type="InterPro" id="IPR015995">
    <property type="entry name" value="MlrC_N"/>
</dbReference>
<proteinExistence type="inferred from homology"/>
<comment type="caution">
    <text evidence="4">The sequence shown here is derived from an EMBL/GenBank/DDBJ whole genome shotgun (WGS) entry which is preliminary data.</text>
</comment>
<dbReference type="Pfam" id="PF07171">
    <property type="entry name" value="MlrC_C"/>
    <property type="match status" value="1"/>
</dbReference>
<keyword evidence="1" id="KW-0645">Protease</keyword>
<protein>
    <recommendedName>
        <fullName evidence="1">Microcystinase C</fullName>
        <shortName evidence="1">MlrC</shortName>
    </recommendedName>
</protein>
<comment type="function">
    <text evidence="1">Involved in peptidolytic degradation of cyclic heptapeptide hepatotoxin microcystin (MC).</text>
</comment>
<evidence type="ECO:0000259" key="3">
    <source>
        <dbReference type="Pfam" id="PF07364"/>
    </source>
</evidence>
<keyword evidence="1" id="KW-0482">Metalloprotease</keyword>
<keyword evidence="1" id="KW-0479">Metal-binding</keyword>
<feature type="domain" description="Microcystin LR degradation protein MlrC N-terminal" evidence="3">
    <location>
        <begin position="26"/>
        <end position="314"/>
    </location>
</feature>